<feature type="domain" description="DUF1559" evidence="2">
    <location>
        <begin position="40"/>
        <end position="389"/>
    </location>
</feature>
<organism evidence="3 4">
    <name type="scientific">Botrimarina colliarenosi</name>
    <dbReference type="NCBI Taxonomy" id="2528001"/>
    <lineage>
        <taxon>Bacteria</taxon>
        <taxon>Pseudomonadati</taxon>
        <taxon>Planctomycetota</taxon>
        <taxon>Planctomycetia</taxon>
        <taxon>Pirellulales</taxon>
        <taxon>Lacipirellulaceae</taxon>
        <taxon>Botrimarina</taxon>
    </lineage>
</organism>
<dbReference type="InterPro" id="IPR045584">
    <property type="entry name" value="Pilin-like"/>
</dbReference>
<dbReference type="EMBL" id="SJPR01000002">
    <property type="protein sequence ID" value="TWT97641.1"/>
    <property type="molecule type" value="Genomic_DNA"/>
</dbReference>
<accession>A0A5C6AF03</accession>
<dbReference type="NCBIfam" id="TIGR02532">
    <property type="entry name" value="IV_pilin_GFxxxE"/>
    <property type="match status" value="1"/>
</dbReference>
<proteinExistence type="predicted"/>
<dbReference type="AlphaFoldDB" id="A0A5C6AF03"/>
<keyword evidence="4" id="KW-1185">Reference proteome</keyword>
<reference evidence="3 4" key="1">
    <citation type="submission" date="2019-02" db="EMBL/GenBank/DDBJ databases">
        <title>Deep-cultivation of Planctomycetes and their phenomic and genomic characterization uncovers novel biology.</title>
        <authorList>
            <person name="Wiegand S."/>
            <person name="Jogler M."/>
            <person name="Boedeker C."/>
            <person name="Pinto D."/>
            <person name="Vollmers J."/>
            <person name="Rivas-Marin E."/>
            <person name="Kohn T."/>
            <person name="Peeters S.H."/>
            <person name="Heuer A."/>
            <person name="Rast P."/>
            <person name="Oberbeckmann S."/>
            <person name="Bunk B."/>
            <person name="Jeske O."/>
            <person name="Meyerdierks A."/>
            <person name="Storesund J.E."/>
            <person name="Kallscheuer N."/>
            <person name="Luecker S."/>
            <person name="Lage O.M."/>
            <person name="Pohl T."/>
            <person name="Merkel B.J."/>
            <person name="Hornburger P."/>
            <person name="Mueller R.-W."/>
            <person name="Bruemmer F."/>
            <person name="Labrenz M."/>
            <person name="Spormann A.M."/>
            <person name="Op Den Camp H."/>
            <person name="Overmann J."/>
            <person name="Amann R."/>
            <person name="Jetten M.S.M."/>
            <person name="Mascher T."/>
            <person name="Medema M.H."/>
            <person name="Devos D.P."/>
            <person name="Kaster A.-K."/>
            <person name="Ovreas L."/>
            <person name="Rohde M."/>
            <person name="Galperin M.Y."/>
            <person name="Jogler C."/>
        </authorList>
    </citation>
    <scope>NUCLEOTIDE SEQUENCE [LARGE SCALE GENOMIC DNA]</scope>
    <source>
        <strain evidence="3 4">Pla108</strain>
    </source>
</reference>
<dbReference type="SUPFAM" id="SSF54523">
    <property type="entry name" value="Pili subunits"/>
    <property type="match status" value="1"/>
</dbReference>
<dbReference type="NCBIfam" id="TIGR04294">
    <property type="entry name" value="pre_pil_HX9DG"/>
    <property type="match status" value="1"/>
</dbReference>
<dbReference type="Pfam" id="PF07596">
    <property type="entry name" value="SBP_bac_10"/>
    <property type="match status" value="1"/>
</dbReference>
<feature type="region of interest" description="Disordered" evidence="1">
    <location>
        <begin position="318"/>
        <end position="339"/>
    </location>
</feature>
<evidence type="ECO:0000313" key="4">
    <source>
        <dbReference type="Proteomes" id="UP000317421"/>
    </source>
</evidence>
<evidence type="ECO:0000313" key="3">
    <source>
        <dbReference type="EMBL" id="TWT97641.1"/>
    </source>
</evidence>
<evidence type="ECO:0000256" key="1">
    <source>
        <dbReference type="SAM" id="MobiDB-lite"/>
    </source>
</evidence>
<dbReference type="Proteomes" id="UP000317421">
    <property type="component" value="Unassembled WGS sequence"/>
</dbReference>
<evidence type="ECO:0000259" key="2">
    <source>
        <dbReference type="Pfam" id="PF07596"/>
    </source>
</evidence>
<gene>
    <name evidence="3" type="primary">pilE_1</name>
    <name evidence="3" type="ORF">Pla108_17930</name>
</gene>
<dbReference type="PANTHER" id="PTHR30093">
    <property type="entry name" value="GENERAL SECRETION PATHWAY PROTEIN G"/>
    <property type="match status" value="1"/>
</dbReference>
<name>A0A5C6AF03_9BACT</name>
<comment type="caution">
    <text evidence="3">The sequence shown here is derived from an EMBL/GenBank/DDBJ whole genome shotgun (WGS) entry which is preliminary data.</text>
</comment>
<dbReference type="Gene3D" id="3.30.700.10">
    <property type="entry name" value="Glycoprotein, Type 4 Pilin"/>
    <property type="match status" value="1"/>
</dbReference>
<dbReference type="InterPro" id="IPR012902">
    <property type="entry name" value="N_methyl_site"/>
</dbReference>
<dbReference type="InterPro" id="IPR011453">
    <property type="entry name" value="DUF1559"/>
</dbReference>
<dbReference type="PANTHER" id="PTHR30093:SF2">
    <property type="entry name" value="TYPE II SECRETION SYSTEM PROTEIN H"/>
    <property type="match status" value="1"/>
</dbReference>
<protein>
    <submittedName>
        <fullName evidence="3">Fimbrial protein</fullName>
    </submittedName>
</protein>
<dbReference type="InterPro" id="IPR027558">
    <property type="entry name" value="Pre_pil_HX9DG_C"/>
</dbReference>
<dbReference type="Pfam" id="PF07963">
    <property type="entry name" value="N_methyl"/>
    <property type="match status" value="1"/>
</dbReference>
<sequence length="406" mass="43493">MTMENQSENLSRRLGFTLVELLVVIAIIGILVALLLPAVQAAREAARRTQCKNNLKNIGLAAQNFYDSYNQFPTGGTSAGVLIENFLADTFSQPTANLRQGPPNGPQEQGLCAFYQLLPYLEENSLSGIVQSSQLSKYPISLYNCPSRRGVTVGVSSGISLIDYAGVSAAPARSEMASASDMDAMLASPLNPSPLNRLMQSTQGCAPCGGGVPSAPQVNGLKARPQEQHVQFRGVIQRTDYLPNPPSGERSGFGMKMTFAKITDGSSKTMLIAEKWVPQELRDGVGYQPEGMSESINAGDDRGWADGWDCNNMRTTLFAPRSDNDISSPPGKSDQSSVSRDAQLTNLFGPTNACDNAGDWFLGSAHSGGINAVFADGSVQFLSFDIDVENFNRLGHRHDGETISGL</sequence>